<reference evidence="3" key="2">
    <citation type="journal article" date="2021" name="Data Brief">
        <title>Draft genome sequence data of the facultative, thermophilic, xylanolytic bacterium Paenibacillus sp. strain DA-C8.</title>
        <authorList>
            <person name="Chhe C."/>
            <person name="Uke A."/>
            <person name="Baramee S."/>
            <person name="Ungkulpasvich U."/>
            <person name="Tachaapaikoon C."/>
            <person name="Pason P."/>
            <person name="Waeonukul R."/>
            <person name="Ratanakhanokchai K."/>
            <person name="Kosugi A."/>
        </authorList>
    </citation>
    <scope>NUCLEOTIDE SEQUENCE</scope>
    <source>
        <strain evidence="3">DA-C8</strain>
    </source>
</reference>
<keyword evidence="2" id="KW-0812">Transmembrane</keyword>
<comment type="caution">
    <text evidence="3">The sequence shown here is derived from an EMBL/GenBank/DDBJ whole genome shotgun (WGS) entry which is preliminary data.</text>
</comment>
<dbReference type="RefSeq" id="WP_200965798.1">
    <property type="nucleotide sequence ID" value="NZ_BMAQ01000005.1"/>
</dbReference>
<evidence type="ECO:0000313" key="3">
    <source>
        <dbReference type="EMBL" id="GFR37528.1"/>
    </source>
</evidence>
<evidence type="ECO:0000256" key="1">
    <source>
        <dbReference type="SAM" id="Coils"/>
    </source>
</evidence>
<keyword evidence="2" id="KW-1133">Transmembrane helix</keyword>
<evidence type="ECO:0000256" key="2">
    <source>
        <dbReference type="SAM" id="Phobius"/>
    </source>
</evidence>
<dbReference type="AlphaFoldDB" id="A0A916QDR4"/>
<keyword evidence="4" id="KW-1185">Reference proteome</keyword>
<keyword evidence="1" id="KW-0175">Coiled coil</keyword>
<proteinExistence type="predicted"/>
<feature type="transmembrane region" description="Helical" evidence="2">
    <location>
        <begin position="6"/>
        <end position="23"/>
    </location>
</feature>
<protein>
    <submittedName>
        <fullName evidence="3">Uncharacterized protein</fullName>
    </submittedName>
</protein>
<keyword evidence="2" id="KW-0472">Membrane</keyword>
<evidence type="ECO:0000313" key="4">
    <source>
        <dbReference type="Proteomes" id="UP000654993"/>
    </source>
</evidence>
<sequence>MPVVIAFVLGILVTGLIMYIVHLRDTIKRQQTMIIDLENEVRELLASKSESDAVH</sequence>
<gene>
    <name evidence="3" type="ORF">PRECH8_08240</name>
</gene>
<accession>A0A916QDR4</accession>
<organism evidence="3 4">
    <name type="scientific">Insulibacter thermoxylanivorax</name>
    <dbReference type="NCBI Taxonomy" id="2749268"/>
    <lineage>
        <taxon>Bacteria</taxon>
        <taxon>Bacillati</taxon>
        <taxon>Bacillota</taxon>
        <taxon>Bacilli</taxon>
        <taxon>Bacillales</taxon>
        <taxon>Paenibacillaceae</taxon>
        <taxon>Insulibacter</taxon>
    </lineage>
</organism>
<dbReference type="EMBL" id="BMAQ01000005">
    <property type="protein sequence ID" value="GFR37528.1"/>
    <property type="molecule type" value="Genomic_DNA"/>
</dbReference>
<dbReference type="Proteomes" id="UP000654993">
    <property type="component" value="Unassembled WGS sequence"/>
</dbReference>
<name>A0A916QDR4_9BACL</name>
<feature type="coiled-coil region" evidence="1">
    <location>
        <begin position="20"/>
        <end position="47"/>
    </location>
</feature>
<reference evidence="3" key="1">
    <citation type="submission" date="2020-08" db="EMBL/GenBank/DDBJ databases">
        <authorList>
            <person name="Uke A."/>
            <person name="Chhe C."/>
            <person name="Baramee S."/>
            <person name="Kosugi A."/>
        </authorList>
    </citation>
    <scope>NUCLEOTIDE SEQUENCE</scope>
    <source>
        <strain evidence="3">DA-C8</strain>
    </source>
</reference>